<keyword evidence="6 7" id="KW-0472">Membrane</keyword>
<evidence type="ECO:0000256" key="1">
    <source>
        <dbReference type="ARBA" id="ARBA00004651"/>
    </source>
</evidence>
<proteinExistence type="inferred from homology"/>
<dbReference type="SUPFAM" id="SSF161098">
    <property type="entry name" value="MetI-like"/>
    <property type="match status" value="1"/>
</dbReference>
<sequence length="276" mass="30873">MTYSRNLKPYLAAVLKLLLGLVVAFPIFYALMAGFKTQSEFGTFPPTILPHSFAYLDNFRTVLFETPILRFMWNSFFVAIVVTVVRLILSSLAAYAFAFFKFPGSNFLFFFILGTMMTPSEALLISNFITVSKLHLLNSYLGIMIVFFVSATQVFMFRQYFKTVSGTLREAAFLDGCGDFRFYSRICIPVSIPIITSLGLSSFVGVWNTYLWPLLVTTKAEMRTVQVGITLLTAHEGSNDTLVFAGIAVILIPSILFFILFQRNMVGGIFNGAVKG</sequence>
<evidence type="ECO:0000313" key="10">
    <source>
        <dbReference type="Proteomes" id="UP000481087"/>
    </source>
</evidence>
<keyword evidence="3" id="KW-1003">Cell membrane</keyword>
<dbReference type="Proteomes" id="UP000481087">
    <property type="component" value="Unassembled WGS sequence"/>
</dbReference>
<keyword evidence="4 7" id="KW-0812">Transmembrane</keyword>
<dbReference type="GO" id="GO:0055085">
    <property type="term" value="P:transmembrane transport"/>
    <property type="evidence" value="ECO:0007669"/>
    <property type="project" value="InterPro"/>
</dbReference>
<keyword evidence="10" id="KW-1185">Reference proteome</keyword>
<name>A0A6L8V5B8_9BACL</name>
<dbReference type="GO" id="GO:0005886">
    <property type="term" value="C:plasma membrane"/>
    <property type="evidence" value="ECO:0007669"/>
    <property type="project" value="UniProtKB-SubCell"/>
</dbReference>
<evidence type="ECO:0000256" key="5">
    <source>
        <dbReference type="ARBA" id="ARBA00022989"/>
    </source>
</evidence>
<feature type="transmembrane region" description="Helical" evidence="7">
    <location>
        <begin position="12"/>
        <end position="35"/>
    </location>
</feature>
<accession>A0A6L8V5B8</accession>
<evidence type="ECO:0000256" key="4">
    <source>
        <dbReference type="ARBA" id="ARBA00022692"/>
    </source>
</evidence>
<dbReference type="InterPro" id="IPR000515">
    <property type="entry name" value="MetI-like"/>
</dbReference>
<feature type="transmembrane region" description="Helical" evidence="7">
    <location>
        <begin position="76"/>
        <end position="100"/>
    </location>
</feature>
<keyword evidence="2 7" id="KW-0813">Transport</keyword>
<evidence type="ECO:0000256" key="7">
    <source>
        <dbReference type="RuleBase" id="RU363032"/>
    </source>
</evidence>
<dbReference type="InterPro" id="IPR035906">
    <property type="entry name" value="MetI-like_sf"/>
</dbReference>
<gene>
    <name evidence="9" type="ORF">GQF01_25635</name>
</gene>
<evidence type="ECO:0000256" key="3">
    <source>
        <dbReference type="ARBA" id="ARBA00022475"/>
    </source>
</evidence>
<dbReference type="RefSeq" id="WP_161409741.1">
    <property type="nucleotide sequence ID" value="NZ_WTUZ01000022.1"/>
</dbReference>
<feature type="transmembrane region" description="Helical" evidence="7">
    <location>
        <begin position="141"/>
        <end position="161"/>
    </location>
</feature>
<dbReference type="AlphaFoldDB" id="A0A6L8V5B8"/>
<keyword evidence="5 7" id="KW-1133">Transmembrane helix</keyword>
<dbReference type="PROSITE" id="PS50928">
    <property type="entry name" value="ABC_TM1"/>
    <property type="match status" value="1"/>
</dbReference>
<protein>
    <submittedName>
        <fullName evidence="9">ABC transporter permease subunit</fullName>
    </submittedName>
</protein>
<comment type="similarity">
    <text evidence="7">Belongs to the binding-protein-dependent transport system permease family.</text>
</comment>
<feature type="domain" description="ABC transmembrane type-1" evidence="8">
    <location>
        <begin position="72"/>
        <end position="261"/>
    </location>
</feature>
<dbReference type="PANTHER" id="PTHR43744:SF8">
    <property type="entry name" value="SN-GLYCEROL-3-PHOSPHATE TRANSPORT SYSTEM PERMEASE PROTEIN UGPE"/>
    <property type="match status" value="1"/>
</dbReference>
<evidence type="ECO:0000259" key="8">
    <source>
        <dbReference type="PROSITE" id="PS50928"/>
    </source>
</evidence>
<feature type="transmembrane region" description="Helical" evidence="7">
    <location>
        <begin position="242"/>
        <end position="261"/>
    </location>
</feature>
<comment type="caution">
    <text evidence="9">The sequence shown here is derived from an EMBL/GenBank/DDBJ whole genome shotgun (WGS) entry which is preliminary data.</text>
</comment>
<evidence type="ECO:0000256" key="2">
    <source>
        <dbReference type="ARBA" id="ARBA00022448"/>
    </source>
</evidence>
<organism evidence="9 10">
    <name type="scientific">Paenibacillus silvestris</name>
    <dbReference type="NCBI Taxonomy" id="2606219"/>
    <lineage>
        <taxon>Bacteria</taxon>
        <taxon>Bacillati</taxon>
        <taxon>Bacillota</taxon>
        <taxon>Bacilli</taxon>
        <taxon>Bacillales</taxon>
        <taxon>Paenibacillaceae</taxon>
        <taxon>Paenibacillus</taxon>
    </lineage>
</organism>
<dbReference type="Pfam" id="PF00528">
    <property type="entry name" value="BPD_transp_1"/>
    <property type="match status" value="1"/>
</dbReference>
<evidence type="ECO:0000313" key="9">
    <source>
        <dbReference type="EMBL" id="MZQ85505.1"/>
    </source>
</evidence>
<feature type="transmembrane region" description="Helical" evidence="7">
    <location>
        <begin position="107"/>
        <end position="129"/>
    </location>
</feature>
<dbReference type="PANTHER" id="PTHR43744">
    <property type="entry name" value="ABC TRANSPORTER PERMEASE PROTEIN MG189-RELATED-RELATED"/>
    <property type="match status" value="1"/>
</dbReference>
<reference evidence="9 10" key="1">
    <citation type="submission" date="2019-12" db="EMBL/GenBank/DDBJ databases">
        <title>Paenibacillus sp. nov. sp. isolated from soil.</title>
        <authorList>
            <person name="Kim J."/>
            <person name="Jeong S.E."/>
            <person name="Jung H.S."/>
            <person name="Jeon C.O."/>
        </authorList>
    </citation>
    <scope>NUCLEOTIDE SEQUENCE [LARGE SCALE GENOMIC DNA]</scope>
    <source>
        <strain evidence="9 10">5J-6</strain>
    </source>
</reference>
<dbReference type="CDD" id="cd06261">
    <property type="entry name" value="TM_PBP2"/>
    <property type="match status" value="1"/>
</dbReference>
<dbReference type="Gene3D" id="1.10.3720.10">
    <property type="entry name" value="MetI-like"/>
    <property type="match status" value="1"/>
</dbReference>
<evidence type="ECO:0000256" key="6">
    <source>
        <dbReference type="ARBA" id="ARBA00023136"/>
    </source>
</evidence>
<comment type="subcellular location">
    <subcellularLocation>
        <location evidence="1 7">Cell membrane</location>
        <topology evidence="1 7">Multi-pass membrane protein</topology>
    </subcellularLocation>
</comment>
<dbReference type="EMBL" id="WTUZ01000022">
    <property type="protein sequence ID" value="MZQ85505.1"/>
    <property type="molecule type" value="Genomic_DNA"/>
</dbReference>
<feature type="transmembrane region" description="Helical" evidence="7">
    <location>
        <begin position="182"/>
        <end position="207"/>
    </location>
</feature>